<sequence>MLWLLSCRAPPLASDRSPRRRDELYVPALIRVCRVRKYRSRFLVVVGGVITRSGSYGDRSRCRLSVAAMIVYSSGWFTLHTLFSPAVTPMTCES</sequence>
<dbReference type="InParanoid" id="A0A2K2DQP2"/>
<gene>
    <name evidence="1" type="ORF">BRADI_1g50060v3</name>
</gene>
<dbReference type="Gramene" id="PNT76597">
    <property type="protein sequence ID" value="PNT76597"/>
    <property type="gene ID" value="BRADI_1g50060v3"/>
</dbReference>
<evidence type="ECO:0000313" key="2">
    <source>
        <dbReference type="EnsemblPlants" id="PNT76597"/>
    </source>
</evidence>
<proteinExistence type="predicted"/>
<dbReference type="Proteomes" id="UP000008810">
    <property type="component" value="Chromosome 1"/>
</dbReference>
<dbReference type="AlphaFoldDB" id="A0A2K2DQP2"/>
<evidence type="ECO:0000313" key="1">
    <source>
        <dbReference type="EMBL" id="PNT76597.1"/>
    </source>
</evidence>
<evidence type="ECO:0000313" key="3">
    <source>
        <dbReference type="Proteomes" id="UP000008810"/>
    </source>
</evidence>
<dbReference type="EMBL" id="CM000880">
    <property type="protein sequence ID" value="PNT76597.1"/>
    <property type="molecule type" value="Genomic_DNA"/>
</dbReference>
<reference evidence="1 2" key="1">
    <citation type="journal article" date="2010" name="Nature">
        <title>Genome sequencing and analysis of the model grass Brachypodium distachyon.</title>
        <authorList>
            <consortium name="International Brachypodium Initiative"/>
        </authorList>
    </citation>
    <scope>NUCLEOTIDE SEQUENCE [LARGE SCALE GENOMIC DNA]</scope>
    <source>
        <strain evidence="1 2">Bd21</strain>
    </source>
</reference>
<keyword evidence="3" id="KW-1185">Reference proteome</keyword>
<accession>A0A2K2DQP2</accession>
<name>A0A2K2DQP2_BRADI</name>
<organism evidence="1">
    <name type="scientific">Brachypodium distachyon</name>
    <name type="common">Purple false brome</name>
    <name type="synonym">Trachynia distachya</name>
    <dbReference type="NCBI Taxonomy" id="15368"/>
    <lineage>
        <taxon>Eukaryota</taxon>
        <taxon>Viridiplantae</taxon>
        <taxon>Streptophyta</taxon>
        <taxon>Embryophyta</taxon>
        <taxon>Tracheophyta</taxon>
        <taxon>Spermatophyta</taxon>
        <taxon>Magnoliopsida</taxon>
        <taxon>Liliopsida</taxon>
        <taxon>Poales</taxon>
        <taxon>Poaceae</taxon>
        <taxon>BOP clade</taxon>
        <taxon>Pooideae</taxon>
        <taxon>Stipodae</taxon>
        <taxon>Brachypodieae</taxon>
        <taxon>Brachypodium</taxon>
    </lineage>
</organism>
<protein>
    <submittedName>
        <fullName evidence="1 2">Uncharacterized protein</fullName>
    </submittedName>
</protein>
<dbReference type="EnsemblPlants" id="PNT76597">
    <property type="protein sequence ID" value="PNT76597"/>
    <property type="gene ID" value="BRADI_1g50060v3"/>
</dbReference>
<reference evidence="1" key="2">
    <citation type="submission" date="2017-06" db="EMBL/GenBank/DDBJ databases">
        <title>WGS assembly of Brachypodium distachyon.</title>
        <authorList>
            <consortium name="The International Brachypodium Initiative"/>
            <person name="Lucas S."/>
            <person name="Harmon-Smith M."/>
            <person name="Lail K."/>
            <person name="Tice H."/>
            <person name="Grimwood J."/>
            <person name="Bruce D."/>
            <person name="Barry K."/>
            <person name="Shu S."/>
            <person name="Lindquist E."/>
            <person name="Wang M."/>
            <person name="Pitluck S."/>
            <person name="Vogel J.P."/>
            <person name="Garvin D.F."/>
            <person name="Mockler T.C."/>
            <person name="Schmutz J."/>
            <person name="Rokhsar D."/>
            <person name="Bevan M.W."/>
        </authorList>
    </citation>
    <scope>NUCLEOTIDE SEQUENCE</scope>
    <source>
        <strain evidence="1">Bd21</strain>
    </source>
</reference>
<reference evidence="2" key="3">
    <citation type="submission" date="2018-08" db="UniProtKB">
        <authorList>
            <consortium name="EnsemblPlants"/>
        </authorList>
    </citation>
    <scope>IDENTIFICATION</scope>
    <source>
        <strain evidence="2">cv. Bd21</strain>
    </source>
</reference>